<evidence type="ECO:0000256" key="7">
    <source>
        <dbReference type="ARBA" id="ARBA00022670"/>
    </source>
</evidence>
<dbReference type="InterPro" id="IPR016024">
    <property type="entry name" value="ARM-type_fold"/>
</dbReference>
<evidence type="ECO:0000256" key="14">
    <source>
        <dbReference type="ARBA" id="ARBA00022859"/>
    </source>
</evidence>
<evidence type="ECO:0000313" key="23">
    <source>
        <dbReference type="Proteomes" id="UP000683360"/>
    </source>
</evidence>
<dbReference type="OrthoDB" id="1526598at2759"/>
<evidence type="ECO:0000256" key="3">
    <source>
        <dbReference type="ARBA" id="ARBA00009634"/>
    </source>
</evidence>
<comment type="cofactor">
    <cofactor evidence="1">
        <name>Zn(2+)</name>
        <dbReference type="ChEBI" id="CHEBI:29105"/>
    </cofactor>
</comment>
<dbReference type="SMART" id="SM01263">
    <property type="entry name" value="Leuk-A4-hydro_C"/>
    <property type="match status" value="1"/>
</dbReference>
<dbReference type="AlphaFoldDB" id="A0A8S3UFI3"/>
<dbReference type="SUPFAM" id="SSF52058">
    <property type="entry name" value="L domain-like"/>
    <property type="match status" value="2"/>
</dbReference>
<evidence type="ECO:0000256" key="8">
    <source>
        <dbReference type="ARBA" id="ARBA00022692"/>
    </source>
</evidence>
<evidence type="ECO:0000256" key="18">
    <source>
        <dbReference type="ARBA" id="ARBA00023170"/>
    </source>
</evidence>
<feature type="domain" description="TIR" evidence="21">
    <location>
        <begin position="806"/>
        <end position="947"/>
    </location>
</feature>
<dbReference type="GO" id="GO:0038023">
    <property type="term" value="F:signaling receptor activity"/>
    <property type="evidence" value="ECO:0007669"/>
    <property type="project" value="TreeGrafter"/>
</dbReference>
<dbReference type="Gene3D" id="1.25.40.320">
    <property type="entry name" value="Peptidase M1, leukotriene A4 hydrolase/aminopeptidase C-terminal domain"/>
    <property type="match status" value="1"/>
</dbReference>
<keyword evidence="17 20" id="KW-0472">Membrane</keyword>
<dbReference type="PROSITE" id="PS51450">
    <property type="entry name" value="LRR"/>
    <property type="match status" value="1"/>
</dbReference>
<dbReference type="SUPFAM" id="SSF52200">
    <property type="entry name" value="Toll/Interleukin receptor TIR domain"/>
    <property type="match status" value="1"/>
</dbReference>
<dbReference type="InterPro" id="IPR015211">
    <property type="entry name" value="Peptidase_M1_C"/>
</dbReference>
<evidence type="ECO:0000256" key="2">
    <source>
        <dbReference type="ARBA" id="ARBA00004479"/>
    </source>
</evidence>
<keyword evidence="15 20" id="KW-1133">Transmembrane helix</keyword>
<dbReference type="SMART" id="SM00369">
    <property type="entry name" value="LRR_TYP"/>
    <property type="match status" value="7"/>
</dbReference>
<keyword evidence="9" id="KW-0479">Metal-binding</keyword>
<dbReference type="EMBL" id="CAJPWZ010002747">
    <property type="protein sequence ID" value="CAG2244775.1"/>
    <property type="molecule type" value="Genomic_DNA"/>
</dbReference>
<evidence type="ECO:0000256" key="5">
    <source>
        <dbReference type="ARBA" id="ARBA00022588"/>
    </source>
</evidence>
<feature type="transmembrane region" description="Helical" evidence="20">
    <location>
        <begin position="105"/>
        <end position="132"/>
    </location>
</feature>
<gene>
    <name evidence="22" type="ORF">MEDL_56767</name>
</gene>
<evidence type="ECO:0000256" key="11">
    <source>
        <dbReference type="ARBA" id="ARBA00022737"/>
    </source>
</evidence>
<dbReference type="Pfam" id="PF13855">
    <property type="entry name" value="LRR_8"/>
    <property type="match status" value="1"/>
</dbReference>
<comment type="similarity">
    <text evidence="4">Belongs to the peptidase M1 family.</text>
</comment>
<dbReference type="GO" id="GO:0005886">
    <property type="term" value="C:plasma membrane"/>
    <property type="evidence" value="ECO:0007669"/>
    <property type="project" value="TreeGrafter"/>
</dbReference>
<dbReference type="PROSITE" id="PS50104">
    <property type="entry name" value="TIR"/>
    <property type="match status" value="1"/>
</dbReference>
<evidence type="ECO:0000256" key="6">
    <source>
        <dbReference type="ARBA" id="ARBA00022614"/>
    </source>
</evidence>
<evidence type="ECO:0000256" key="12">
    <source>
        <dbReference type="ARBA" id="ARBA00022801"/>
    </source>
</evidence>
<keyword evidence="14" id="KW-0391">Immunity</keyword>
<evidence type="ECO:0000313" key="22">
    <source>
        <dbReference type="EMBL" id="CAG2244775.1"/>
    </source>
</evidence>
<protein>
    <recommendedName>
        <fullName evidence="21">TIR domain-containing protein</fullName>
    </recommendedName>
</protein>
<keyword evidence="5" id="KW-0399">Innate immunity</keyword>
<dbReference type="SUPFAM" id="SSF48371">
    <property type="entry name" value="ARM repeat"/>
    <property type="match status" value="1"/>
</dbReference>
<comment type="subcellular location">
    <subcellularLocation>
        <location evidence="2">Membrane</location>
        <topology evidence="2">Single-pass type I membrane protein</topology>
    </subcellularLocation>
</comment>
<evidence type="ECO:0000256" key="9">
    <source>
        <dbReference type="ARBA" id="ARBA00022723"/>
    </source>
</evidence>
<keyword evidence="13" id="KW-0862">Zinc</keyword>
<evidence type="ECO:0000256" key="19">
    <source>
        <dbReference type="ARBA" id="ARBA00023180"/>
    </source>
</evidence>
<feature type="transmembrane region" description="Helical" evidence="20">
    <location>
        <begin position="754"/>
        <end position="775"/>
    </location>
</feature>
<sequence length="949" mass="110670">MVEQYPSISEKIQTHNAEVRLRWSQINIKNNYTQDIPNIRTFLVSQGKQKYTLPVYKALIKSSEEMKKFAKEVYEETKSSFITQTVCLAQKFLCYTELFLKSICFYFIFFTRNMVIIQLFHLLVCFVLMIGVKCHLKTKCSFSHACRCKTSLSKFVEVDCSNSKLKNIPKLPRNVSSVDLSNNDIHNIPEHHFKDNGILSEINLSVNRLHTLKKEMFFGLKNVGKLHMNNNNITETTNDSFSYLQRLSYLDVKKNNISWNNYNVTFPQSLLTLKIDYNASHENLPEMSHLETLDVSGSSGQCSIHTVKPDTFRSVPTINELDISACKVNYVHNGSFSFMKNLSILDVSFNTCLRFDGLENVTIDLPFTSIKILKFNKIHKTFQMNTKILKQHLLHLNYTNLEELHGDSNRIQLIEEGTIQQLPASIRKLFVSDNEFSYGQYIFDFITTQIEFVNASFLFNSRRDKEREEKCERPDESSCNKVFKPNYVFDETISRFSTAGRLLPLPRKLKKVLYKDCFLRYDIQQYTISENIVEYVDLSYNFFYSWIGPLLTFDHLQLLDLSNNICSNVSKVFFQSFPNLTELLIQNNLLGFVLPDDTEGEIMQHMPVLQFVNLAENRIPSLPYNFFKSHTNLKDIKLGGNMMDNITFQINHMKQLSSLDLSNNRISSLDEHARGNLEEVYKVKNNFSIDISGNPLKCSCDTIEFIKWMSTTKVKILNKRETACLTSRGDQESLLKPNRIFEKLQIECSSYSSLIEGTVASLVVFLFVLIWGICYRNRWRLRYMYYMVKNKYQVQNKGNLDNDSQYEYDAFISYDNNDRFFVHDKLLPCLEREAGLKLCIHKRDFLPGNDIAANITSAIHNSRKVVTVMSHNYLDSYWCMFEYNMAKVESIYSRNKENILFLVFLEQMTAKDLPMMVLELVQSHSYIEYPNDEFGDAVFWNKLREVLSQ</sequence>
<evidence type="ECO:0000256" key="17">
    <source>
        <dbReference type="ARBA" id="ARBA00023136"/>
    </source>
</evidence>
<evidence type="ECO:0000259" key="21">
    <source>
        <dbReference type="PROSITE" id="PS50104"/>
    </source>
</evidence>
<dbReference type="Gene3D" id="3.80.10.10">
    <property type="entry name" value="Ribonuclease Inhibitor"/>
    <property type="match status" value="4"/>
</dbReference>
<keyword evidence="7" id="KW-0645">Protease</keyword>
<comment type="similarity">
    <text evidence="3">Belongs to the Toll-like receptor family.</text>
</comment>
<proteinExistence type="inferred from homology"/>
<dbReference type="SMART" id="SM00255">
    <property type="entry name" value="TIR"/>
    <property type="match status" value="1"/>
</dbReference>
<dbReference type="Proteomes" id="UP000683360">
    <property type="component" value="Unassembled WGS sequence"/>
</dbReference>
<keyword evidence="6" id="KW-0433">Leucine-rich repeat</keyword>
<dbReference type="Gene3D" id="3.40.50.10140">
    <property type="entry name" value="Toll/interleukin-1 receptor homology (TIR) domain"/>
    <property type="match status" value="1"/>
</dbReference>
<accession>A0A8S3UFI3</accession>
<organism evidence="22 23">
    <name type="scientific">Mytilus edulis</name>
    <name type="common">Blue mussel</name>
    <dbReference type="NCBI Taxonomy" id="6550"/>
    <lineage>
        <taxon>Eukaryota</taxon>
        <taxon>Metazoa</taxon>
        <taxon>Spiralia</taxon>
        <taxon>Lophotrochozoa</taxon>
        <taxon>Mollusca</taxon>
        <taxon>Bivalvia</taxon>
        <taxon>Autobranchia</taxon>
        <taxon>Pteriomorphia</taxon>
        <taxon>Mytilida</taxon>
        <taxon>Mytiloidea</taxon>
        <taxon>Mytilidae</taxon>
        <taxon>Mytilinae</taxon>
        <taxon>Mytilus</taxon>
    </lineage>
</organism>
<keyword evidence="18" id="KW-0675">Receptor</keyword>
<keyword evidence="11" id="KW-0677">Repeat</keyword>
<keyword evidence="16" id="KW-0482">Metalloprotease</keyword>
<dbReference type="FunFam" id="3.40.50.10140:FF:000001">
    <property type="entry name" value="Toll-like receptor 2"/>
    <property type="match status" value="1"/>
</dbReference>
<dbReference type="InterPro" id="IPR032675">
    <property type="entry name" value="LRR_dom_sf"/>
</dbReference>
<dbReference type="InterPro" id="IPR038502">
    <property type="entry name" value="M1_LTA-4_hydro/amino_C_sf"/>
</dbReference>
<dbReference type="GO" id="GO:0008237">
    <property type="term" value="F:metallopeptidase activity"/>
    <property type="evidence" value="ECO:0007669"/>
    <property type="project" value="UniProtKB-KW"/>
</dbReference>
<comment type="caution">
    <text evidence="22">The sequence shown here is derived from an EMBL/GenBank/DDBJ whole genome shotgun (WGS) entry which is preliminary data.</text>
</comment>
<keyword evidence="8 20" id="KW-0812">Transmembrane</keyword>
<evidence type="ECO:0000256" key="20">
    <source>
        <dbReference type="SAM" id="Phobius"/>
    </source>
</evidence>
<keyword evidence="12" id="KW-0378">Hydrolase</keyword>
<dbReference type="InterPro" id="IPR000157">
    <property type="entry name" value="TIR_dom"/>
</dbReference>
<keyword evidence="10" id="KW-0732">Signal</keyword>
<dbReference type="GO" id="GO:0006508">
    <property type="term" value="P:proteolysis"/>
    <property type="evidence" value="ECO:0007669"/>
    <property type="project" value="UniProtKB-KW"/>
</dbReference>
<dbReference type="GO" id="GO:0007165">
    <property type="term" value="P:signal transduction"/>
    <property type="evidence" value="ECO:0007669"/>
    <property type="project" value="InterPro"/>
</dbReference>
<dbReference type="InterPro" id="IPR001611">
    <property type="entry name" value="Leu-rich_rpt"/>
</dbReference>
<evidence type="ECO:0000256" key="10">
    <source>
        <dbReference type="ARBA" id="ARBA00022729"/>
    </source>
</evidence>
<dbReference type="GO" id="GO:0008270">
    <property type="term" value="F:zinc ion binding"/>
    <property type="evidence" value="ECO:0007669"/>
    <property type="project" value="InterPro"/>
</dbReference>
<dbReference type="InterPro" id="IPR035897">
    <property type="entry name" value="Toll_tir_struct_dom_sf"/>
</dbReference>
<evidence type="ECO:0000256" key="4">
    <source>
        <dbReference type="ARBA" id="ARBA00010136"/>
    </source>
</evidence>
<reference evidence="22" key="1">
    <citation type="submission" date="2021-03" db="EMBL/GenBank/DDBJ databases">
        <authorList>
            <person name="Bekaert M."/>
        </authorList>
    </citation>
    <scope>NUCLEOTIDE SEQUENCE</scope>
</reference>
<dbReference type="PRINTS" id="PR01537">
    <property type="entry name" value="INTRLKN1R1F"/>
</dbReference>
<evidence type="ECO:0000256" key="13">
    <source>
        <dbReference type="ARBA" id="ARBA00022833"/>
    </source>
</evidence>
<evidence type="ECO:0000256" key="16">
    <source>
        <dbReference type="ARBA" id="ARBA00023049"/>
    </source>
</evidence>
<dbReference type="Pfam" id="PF01582">
    <property type="entry name" value="TIR"/>
    <property type="match status" value="1"/>
</dbReference>
<keyword evidence="23" id="KW-1185">Reference proteome</keyword>
<dbReference type="InterPro" id="IPR003591">
    <property type="entry name" value="Leu-rich_rpt_typical-subtyp"/>
</dbReference>
<dbReference type="PANTHER" id="PTHR24365:SF541">
    <property type="entry name" value="PROTEIN TOLL-RELATED"/>
    <property type="match status" value="1"/>
</dbReference>
<dbReference type="GO" id="GO:0045087">
    <property type="term" value="P:innate immune response"/>
    <property type="evidence" value="ECO:0007669"/>
    <property type="project" value="UniProtKB-KW"/>
</dbReference>
<keyword evidence="19" id="KW-0325">Glycoprotein</keyword>
<evidence type="ECO:0000256" key="15">
    <source>
        <dbReference type="ARBA" id="ARBA00022989"/>
    </source>
</evidence>
<evidence type="ECO:0000256" key="1">
    <source>
        <dbReference type="ARBA" id="ARBA00001947"/>
    </source>
</evidence>
<name>A0A8S3UFI3_MYTED</name>
<dbReference type="Pfam" id="PF09127">
    <property type="entry name" value="Leuk-A4-hydro_C"/>
    <property type="match status" value="1"/>
</dbReference>
<dbReference type="PANTHER" id="PTHR24365">
    <property type="entry name" value="TOLL-LIKE RECEPTOR"/>
    <property type="match status" value="1"/>
</dbReference>